<dbReference type="PANTHER" id="PTHR16305:SF35">
    <property type="entry name" value="TRANSCRIPTIONAL ACTIVATOR DOMAIN"/>
    <property type="match status" value="1"/>
</dbReference>
<dbReference type="PANTHER" id="PTHR16305">
    <property type="entry name" value="TESTICULAR SOLUBLE ADENYLYL CYCLASE"/>
    <property type="match status" value="1"/>
</dbReference>
<evidence type="ECO:0000313" key="5">
    <source>
        <dbReference type="Proteomes" id="UP000021053"/>
    </source>
</evidence>
<dbReference type="AlphaFoldDB" id="A0A010Z3Y6"/>
<protein>
    <submittedName>
        <fullName evidence="4">Transcriptional regulator, luxR family</fullName>
    </submittedName>
</protein>
<dbReference type="GO" id="GO:0003677">
    <property type="term" value="F:DNA binding"/>
    <property type="evidence" value="ECO:0007669"/>
    <property type="project" value="InterPro"/>
</dbReference>
<comment type="caution">
    <text evidence="4">The sequence shown here is derived from an EMBL/GenBank/DDBJ whole genome shotgun (WGS) entry which is preliminary data.</text>
</comment>
<dbReference type="SUPFAM" id="SSF46894">
    <property type="entry name" value="C-terminal effector domain of the bipartite response regulators"/>
    <property type="match status" value="1"/>
</dbReference>
<dbReference type="Pfam" id="PF00196">
    <property type="entry name" value="GerE"/>
    <property type="match status" value="1"/>
</dbReference>
<sequence>MTSPPIVIGRAAELGELDRLIRELPRGGGVLTLEGEAGIGKTALVLAAARLAGRAGYRVLSCGAVGVEAAVGFDGLRRLLEPVLGRAEALPERQRVALLTALGRCEGPAPDLLLLGLATLRLLEEVAAERPLLLVVEDIRQIDPSSLDVVGFVSRRLTNTPILLLATQRPAAGADAPPLAGPVLRIARLSEAAAGEVADQLGVTPDTRRMLLDRAAGNPLALRELATAVHQHGLTSVTGVPEHLPMTDLLERTFVGQISEFPESTRRMLLVLAAAEDLPLIDVLAAARRFAVEPEDLDVAETAGLIRISGDRAVFRHPLVASAVYRAGDAAERDAVHRALSETTVDADRAAWHRALATHAEDESVAAALASAGQRARRRGALADAGRALCRAAALTASGEVRAARLVEASEAFRGAGRWYDAVRAGQEAIPLTTDPALLVPLAQTYAMMSDLGVPGDVDQAVFDEILGRLPSDQGRVGVLSAAAMAAVSRFEPRASIREALEPVGRSIDDPLLIAVLTVLDPVRYATRFRQQFSGAIRSTDDPVHLMVLGRAAEAVHDVPGSVQALDRAVDGFRRAGSPRDVCLALARRGRVRLAAGLLTAADGDLRASLRVAEDLELTTIVASAVVALARLRLRRGDSTAATDALSREAELVGVHPRRPLAADFAWTRGLLALAEGRAGDAWERFRAVSVDRETSRWALADLVEAGIASGRGDEVQDFVEDAAREAAVFRSPHLTSSVHRSQALLGSGVATDALYQEAIRIGREGVGGLELARTHLLYGAWLRQQRRVVEAREPLTDALQEFDRLRVAPLAERAAAELRAAGVSPARDGRAATVDAAAVLTPQELQIARLAAAGLTNREIADQVFLSHRTVGAHLYRIYPKLGISTRNELAGLLGRSGVA</sequence>
<keyword evidence="2" id="KW-0067">ATP-binding</keyword>
<dbReference type="InterPro" id="IPR027417">
    <property type="entry name" value="P-loop_NTPase"/>
</dbReference>
<evidence type="ECO:0000256" key="2">
    <source>
        <dbReference type="ARBA" id="ARBA00022840"/>
    </source>
</evidence>
<dbReference type="SUPFAM" id="SSF48452">
    <property type="entry name" value="TPR-like"/>
    <property type="match status" value="1"/>
</dbReference>
<keyword evidence="5" id="KW-1185">Reference proteome</keyword>
<dbReference type="GO" id="GO:0005524">
    <property type="term" value="F:ATP binding"/>
    <property type="evidence" value="ECO:0007669"/>
    <property type="project" value="UniProtKB-KW"/>
</dbReference>
<evidence type="ECO:0000256" key="1">
    <source>
        <dbReference type="ARBA" id="ARBA00022741"/>
    </source>
</evidence>
<accession>A0A010Z3Y6</accession>
<dbReference type="InterPro" id="IPR036388">
    <property type="entry name" value="WH-like_DNA-bd_sf"/>
</dbReference>
<keyword evidence="1" id="KW-0547">Nucleotide-binding</keyword>
<dbReference type="InterPro" id="IPR041664">
    <property type="entry name" value="AAA_16"/>
</dbReference>
<organism evidence="4 5">
    <name type="scientific">Cryptosporangium arvum DSM 44712</name>
    <dbReference type="NCBI Taxonomy" id="927661"/>
    <lineage>
        <taxon>Bacteria</taxon>
        <taxon>Bacillati</taxon>
        <taxon>Actinomycetota</taxon>
        <taxon>Actinomycetes</taxon>
        <taxon>Cryptosporangiales</taxon>
        <taxon>Cryptosporangiaceae</taxon>
        <taxon>Cryptosporangium</taxon>
    </lineage>
</organism>
<dbReference type="SUPFAM" id="SSF52540">
    <property type="entry name" value="P-loop containing nucleoside triphosphate hydrolases"/>
    <property type="match status" value="1"/>
</dbReference>
<dbReference type="OrthoDB" id="3197423at2"/>
<reference evidence="4 5" key="1">
    <citation type="submission" date="2013-07" db="EMBL/GenBank/DDBJ databases">
        <authorList>
            <consortium name="DOE Joint Genome Institute"/>
            <person name="Eisen J."/>
            <person name="Huntemann M."/>
            <person name="Han J."/>
            <person name="Chen A."/>
            <person name="Kyrpides N."/>
            <person name="Mavromatis K."/>
            <person name="Markowitz V."/>
            <person name="Palaniappan K."/>
            <person name="Ivanova N."/>
            <person name="Schaumberg A."/>
            <person name="Pati A."/>
            <person name="Liolios K."/>
            <person name="Nordberg H.P."/>
            <person name="Cantor M.N."/>
            <person name="Hua S.X."/>
            <person name="Woyke T."/>
        </authorList>
    </citation>
    <scope>NUCLEOTIDE SEQUENCE [LARGE SCALE GENOMIC DNA]</scope>
    <source>
        <strain evidence="4 5">DSM 44712</strain>
    </source>
</reference>
<dbReference type="PROSITE" id="PS00622">
    <property type="entry name" value="HTH_LUXR_1"/>
    <property type="match status" value="1"/>
</dbReference>
<dbReference type="EMBL" id="JFBT01000001">
    <property type="protein sequence ID" value="EXG82103.1"/>
    <property type="molecule type" value="Genomic_DNA"/>
</dbReference>
<proteinExistence type="predicted"/>
<dbReference type="PRINTS" id="PR00038">
    <property type="entry name" value="HTHLUXR"/>
</dbReference>
<dbReference type="PATRIC" id="fig|927661.3.peg.3199"/>
<dbReference type="GO" id="GO:0004016">
    <property type="term" value="F:adenylate cyclase activity"/>
    <property type="evidence" value="ECO:0007669"/>
    <property type="project" value="TreeGrafter"/>
</dbReference>
<gene>
    <name evidence="4" type="ORF">CryarDRAFT_3243</name>
</gene>
<feature type="domain" description="HTH luxR-type" evidence="3">
    <location>
        <begin position="834"/>
        <end position="899"/>
    </location>
</feature>
<evidence type="ECO:0000313" key="4">
    <source>
        <dbReference type="EMBL" id="EXG82103.1"/>
    </source>
</evidence>
<dbReference type="InterPro" id="IPR011990">
    <property type="entry name" value="TPR-like_helical_dom_sf"/>
</dbReference>
<evidence type="ECO:0000259" key="3">
    <source>
        <dbReference type="PROSITE" id="PS50043"/>
    </source>
</evidence>
<dbReference type="Proteomes" id="UP000021053">
    <property type="component" value="Unassembled WGS sequence"/>
</dbReference>
<dbReference type="SMART" id="SM00421">
    <property type="entry name" value="HTH_LUXR"/>
    <property type="match status" value="1"/>
</dbReference>
<dbReference type="GO" id="GO:0005737">
    <property type="term" value="C:cytoplasm"/>
    <property type="evidence" value="ECO:0007669"/>
    <property type="project" value="TreeGrafter"/>
</dbReference>
<dbReference type="InterPro" id="IPR000792">
    <property type="entry name" value="Tscrpt_reg_LuxR_C"/>
</dbReference>
<dbReference type="Pfam" id="PF13191">
    <property type="entry name" value="AAA_16"/>
    <property type="match status" value="1"/>
</dbReference>
<dbReference type="InterPro" id="IPR016032">
    <property type="entry name" value="Sig_transdc_resp-reg_C-effctor"/>
</dbReference>
<dbReference type="RefSeq" id="WP_035851682.1">
    <property type="nucleotide sequence ID" value="NZ_KK073874.1"/>
</dbReference>
<dbReference type="CDD" id="cd06170">
    <property type="entry name" value="LuxR_C_like"/>
    <property type="match status" value="1"/>
</dbReference>
<dbReference type="Gene3D" id="1.10.10.10">
    <property type="entry name" value="Winged helix-like DNA-binding domain superfamily/Winged helix DNA-binding domain"/>
    <property type="match status" value="1"/>
</dbReference>
<dbReference type="PROSITE" id="PS50043">
    <property type="entry name" value="HTH_LUXR_2"/>
    <property type="match status" value="1"/>
</dbReference>
<dbReference type="GO" id="GO:0006355">
    <property type="term" value="P:regulation of DNA-templated transcription"/>
    <property type="evidence" value="ECO:0007669"/>
    <property type="project" value="InterPro"/>
</dbReference>
<dbReference type="HOGENOM" id="CLU_006850_4_1_11"/>
<name>A0A010Z3Y6_9ACTN</name>